<reference evidence="2 3" key="1">
    <citation type="submission" date="2018-05" db="EMBL/GenBank/DDBJ databases">
        <title>Complete genome sequence of Arcticibacterium luteifluviistationis SM1504T, a cytophagaceae bacterium isolated from Arctic surface seawater.</title>
        <authorList>
            <person name="Li Y."/>
            <person name="Qin Q.-L."/>
        </authorList>
    </citation>
    <scope>NUCLEOTIDE SEQUENCE [LARGE SCALE GENOMIC DNA]</scope>
    <source>
        <strain evidence="2 3">SM1504</strain>
    </source>
</reference>
<gene>
    <name evidence="2" type="ORF">DJ013_15095</name>
</gene>
<organism evidence="2 3">
    <name type="scientific">Arcticibacterium luteifluviistationis</name>
    <dbReference type="NCBI Taxonomy" id="1784714"/>
    <lineage>
        <taxon>Bacteria</taxon>
        <taxon>Pseudomonadati</taxon>
        <taxon>Bacteroidota</taxon>
        <taxon>Cytophagia</taxon>
        <taxon>Cytophagales</taxon>
        <taxon>Leadbetterellaceae</taxon>
        <taxon>Arcticibacterium</taxon>
    </lineage>
</organism>
<keyword evidence="1" id="KW-0732">Signal</keyword>
<feature type="chain" id="PRO_5016432138" description="Glycosyl hydrolase" evidence="1">
    <location>
        <begin position="21"/>
        <end position="442"/>
    </location>
</feature>
<protein>
    <recommendedName>
        <fullName evidence="4">Glycosyl hydrolase</fullName>
    </recommendedName>
</protein>
<evidence type="ECO:0008006" key="4">
    <source>
        <dbReference type="Google" id="ProtNLM"/>
    </source>
</evidence>
<dbReference type="Pfam" id="PF15892">
    <property type="entry name" value="BNR_4"/>
    <property type="match status" value="1"/>
</dbReference>
<name>A0A2Z4GE05_9BACT</name>
<dbReference type="RefSeq" id="WP_111372783.1">
    <property type="nucleotide sequence ID" value="NZ_CP029480.1"/>
</dbReference>
<dbReference type="CDD" id="cd15482">
    <property type="entry name" value="Sialidase_non-viral"/>
    <property type="match status" value="1"/>
</dbReference>
<proteinExistence type="predicted"/>
<feature type="signal peptide" evidence="1">
    <location>
        <begin position="1"/>
        <end position="20"/>
    </location>
</feature>
<dbReference type="Proteomes" id="UP000249873">
    <property type="component" value="Chromosome"/>
</dbReference>
<evidence type="ECO:0000256" key="1">
    <source>
        <dbReference type="SAM" id="SignalP"/>
    </source>
</evidence>
<dbReference type="AlphaFoldDB" id="A0A2Z4GE05"/>
<dbReference type="SUPFAM" id="SSF50939">
    <property type="entry name" value="Sialidases"/>
    <property type="match status" value="1"/>
</dbReference>
<dbReference type="InterPro" id="IPR036278">
    <property type="entry name" value="Sialidase_sf"/>
</dbReference>
<sequence>MKAFSISLLAFVLFSFSLSAQNSSSFETLSNDGAWCWFSDPRAVQINDKIYAGWVAADGSIMVASHNQTTGETKEVNISPEFDKDDHANPSFLVLPDKRLMVFFSAHSRLGKGEEEPAITYATTTNPEDISSWETQKRLTKNAEGPMKFCYSNPVMLSKENNRIYLFWRGGDFKPTFAYTDDFGQTWSEVHSLVKSFSDNGKRPYVKISSNGIDEINFAFTDGHPRNEPLNSIYYLKYKAGKFHKADGTVVGTMESLPIRHGDCDVVYSSPDEFKESHNASRAWIWDIAEDEKGNPVMVYTRLPEESKHQYYYARWDGSKWVNSKISEAGSWFPRYNKTKEMREPEPHYSGGIYLDHENTNVVYYSRPVGDVFEIFKSESSDAGKTWTETAITSNSEKDNVRPYAIRGAGKNAKNQILWMLNDRYSHYMDFNSKIKLDSQKK</sequence>
<evidence type="ECO:0000313" key="2">
    <source>
        <dbReference type="EMBL" id="AWV99414.1"/>
    </source>
</evidence>
<dbReference type="Gene3D" id="2.120.10.10">
    <property type="match status" value="1"/>
</dbReference>
<keyword evidence="3" id="KW-1185">Reference proteome</keyword>
<evidence type="ECO:0000313" key="3">
    <source>
        <dbReference type="Proteomes" id="UP000249873"/>
    </source>
</evidence>
<accession>A0A2Z4GE05</accession>
<dbReference type="OrthoDB" id="6381507at2"/>
<dbReference type="KEGG" id="als:DJ013_15095"/>
<dbReference type="EMBL" id="CP029480">
    <property type="protein sequence ID" value="AWV99414.1"/>
    <property type="molecule type" value="Genomic_DNA"/>
</dbReference>